<dbReference type="EMBL" id="KN825094">
    <property type="protein sequence ID" value="KIK94634.1"/>
    <property type="molecule type" value="Genomic_DNA"/>
</dbReference>
<evidence type="ECO:0000313" key="1">
    <source>
        <dbReference type="EMBL" id="KIK94634.1"/>
    </source>
</evidence>
<gene>
    <name evidence="1" type="ORF">PAXRUDRAFT_11938</name>
</gene>
<dbReference type="InParanoid" id="A0A0D0E292"/>
<dbReference type="HOGENOM" id="CLU_2062232_0_0_1"/>
<protein>
    <submittedName>
        <fullName evidence="1">Uncharacterized protein</fullName>
    </submittedName>
</protein>
<dbReference type="OrthoDB" id="2692099at2759"/>
<organism evidence="1 2">
    <name type="scientific">Paxillus rubicundulus Ve08.2h10</name>
    <dbReference type="NCBI Taxonomy" id="930991"/>
    <lineage>
        <taxon>Eukaryota</taxon>
        <taxon>Fungi</taxon>
        <taxon>Dikarya</taxon>
        <taxon>Basidiomycota</taxon>
        <taxon>Agaricomycotina</taxon>
        <taxon>Agaricomycetes</taxon>
        <taxon>Agaricomycetidae</taxon>
        <taxon>Boletales</taxon>
        <taxon>Paxilineae</taxon>
        <taxon>Paxillaceae</taxon>
        <taxon>Paxillus</taxon>
    </lineage>
</organism>
<name>A0A0D0E292_9AGAM</name>
<reference evidence="1 2" key="1">
    <citation type="submission" date="2014-04" db="EMBL/GenBank/DDBJ databases">
        <authorList>
            <consortium name="DOE Joint Genome Institute"/>
            <person name="Kuo A."/>
            <person name="Kohler A."/>
            <person name="Jargeat P."/>
            <person name="Nagy L.G."/>
            <person name="Floudas D."/>
            <person name="Copeland A."/>
            <person name="Barry K.W."/>
            <person name="Cichocki N."/>
            <person name="Veneault-Fourrey C."/>
            <person name="LaButti K."/>
            <person name="Lindquist E.A."/>
            <person name="Lipzen A."/>
            <person name="Lundell T."/>
            <person name="Morin E."/>
            <person name="Murat C."/>
            <person name="Sun H."/>
            <person name="Tunlid A."/>
            <person name="Henrissat B."/>
            <person name="Grigoriev I.V."/>
            <person name="Hibbett D.S."/>
            <person name="Martin F."/>
            <person name="Nordberg H.P."/>
            <person name="Cantor M.N."/>
            <person name="Hua S.X."/>
        </authorList>
    </citation>
    <scope>NUCLEOTIDE SEQUENCE [LARGE SCALE GENOMIC DNA]</scope>
    <source>
        <strain evidence="1 2">Ve08.2h10</strain>
    </source>
</reference>
<accession>A0A0D0E292</accession>
<dbReference type="AlphaFoldDB" id="A0A0D0E292"/>
<proteinExistence type="predicted"/>
<evidence type="ECO:0000313" key="2">
    <source>
        <dbReference type="Proteomes" id="UP000054538"/>
    </source>
</evidence>
<keyword evidence="2" id="KW-1185">Reference proteome</keyword>
<sequence>MTTGTQYTGLQKLSQLEERILLSSPPCPTPIPSATGLVLLIPVSVVALDIIRRLVPSSTAHAAWRAAYGEVLYARLLDQEVIVLNSQSDTVELLEKDTCLRRARQIIVNMIDDPDPYST</sequence>
<reference evidence="2" key="2">
    <citation type="submission" date="2015-01" db="EMBL/GenBank/DDBJ databases">
        <title>Evolutionary Origins and Diversification of the Mycorrhizal Mutualists.</title>
        <authorList>
            <consortium name="DOE Joint Genome Institute"/>
            <consortium name="Mycorrhizal Genomics Consortium"/>
            <person name="Kohler A."/>
            <person name="Kuo A."/>
            <person name="Nagy L.G."/>
            <person name="Floudas D."/>
            <person name="Copeland A."/>
            <person name="Barry K.W."/>
            <person name="Cichocki N."/>
            <person name="Veneault-Fourrey C."/>
            <person name="LaButti K."/>
            <person name="Lindquist E.A."/>
            <person name="Lipzen A."/>
            <person name="Lundell T."/>
            <person name="Morin E."/>
            <person name="Murat C."/>
            <person name="Riley R."/>
            <person name="Ohm R."/>
            <person name="Sun H."/>
            <person name="Tunlid A."/>
            <person name="Henrissat B."/>
            <person name="Grigoriev I.V."/>
            <person name="Hibbett D.S."/>
            <person name="Martin F."/>
        </authorList>
    </citation>
    <scope>NUCLEOTIDE SEQUENCE [LARGE SCALE GENOMIC DNA]</scope>
    <source>
        <strain evidence="2">Ve08.2h10</strain>
    </source>
</reference>
<dbReference type="Proteomes" id="UP000054538">
    <property type="component" value="Unassembled WGS sequence"/>
</dbReference>